<protein>
    <submittedName>
        <fullName evidence="1">Uncharacterized protein</fullName>
    </submittedName>
</protein>
<accession>A0A392TFR3</accession>
<name>A0A392TFR3_9FABA</name>
<proteinExistence type="predicted"/>
<keyword evidence="2" id="KW-1185">Reference proteome</keyword>
<reference evidence="1 2" key="1">
    <citation type="journal article" date="2018" name="Front. Plant Sci.">
        <title>Red Clover (Trifolium pratense) and Zigzag Clover (T. medium) - A Picture of Genomic Similarities and Differences.</title>
        <authorList>
            <person name="Dluhosova J."/>
            <person name="Istvanek J."/>
            <person name="Nedelnik J."/>
            <person name="Repkova J."/>
        </authorList>
    </citation>
    <scope>NUCLEOTIDE SEQUENCE [LARGE SCALE GENOMIC DNA]</scope>
    <source>
        <strain evidence="2">cv. 10/8</strain>
        <tissue evidence="1">Leaf</tissue>
    </source>
</reference>
<dbReference type="EMBL" id="LXQA010554929">
    <property type="protein sequence ID" value="MCI58976.1"/>
    <property type="molecule type" value="Genomic_DNA"/>
</dbReference>
<dbReference type="Proteomes" id="UP000265520">
    <property type="component" value="Unassembled WGS sequence"/>
</dbReference>
<feature type="non-terminal residue" evidence="1">
    <location>
        <position position="1"/>
    </location>
</feature>
<evidence type="ECO:0000313" key="2">
    <source>
        <dbReference type="Proteomes" id="UP000265520"/>
    </source>
</evidence>
<comment type="caution">
    <text evidence="1">The sequence shown here is derived from an EMBL/GenBank/DDBJ whole genome shotgun (WGS) entry which is preliminary data.</text>
</comment>
<organism evidence="1 2">
    <name type="scientific">Trifolium medium</name>
    <dbReference type="NCBI Taxonomy" id="97028"/>
    <lineage>
        <taxon>Eukaryota</taxon>
        <taxon>Viridiplantae</taxon>
        <taxon>Streptophyta</taxon>
        <taxon>Embryophyta</taxon>
        <taxon>Tracheophyta</taxon>
        <taxon>Spermatophyta</taxon>
        <taxon>Magnoliopsida</taxon>
        <taxon>eudicotyledons</taxon>
        <taxon>Gunneridae</taxon>
        <taxon>Pentapetalae</taxon>
        <taxon>rosids</taxon>
        <taxon>fabids</taxon>
        <taxon>Fabales</taxon>
        <taxon>Fabaceae</taxon>
        <taxon>Papilionoideae</taxon>
        <taxon>50 kb inversion clade</taxon>
        <taxon>NPAAA clade</taxon>
        <taxon>Hologalegina</taxon>
        <taxon>IRL clade</taxon>
        <taxon>Trifolieae</taxon>
        <taxon>Trifolium</taxon>
    </lineage>
</organism>
<evidence type="ECO:0000313" key="1">
    <source>
        <dbReference type="EMBL" id="MCI58976.1"/>
    </source>
</evidence>
<dbReference type="AlphaFoldDB" id="A0A392TFR3"/>
<sequence>VRFPVQPVEPAGPVRFSQPWLKVCNSRTYDVEVNSSCIQCWHEAKETDLVVEGCAATAWRHGWARNAMGGNEIDGGI</sequence>